<evidence type="ECO:0000313" key="4">
    <source>
        <dbReference type="Proteomes" id="UP000460157"/>
    </source>
</evidence>
<keyword evidence="4" id="KW-1185">Reference proteome</keyword>
<proteinExistence type="predicted"/>
<evidence type="ECO:0000256" key="2">
    <source>
        <dbReference type="SAM" id="SignalP"/>
    </source>
</evidence>
<name>A0A7K1ULC6_9MICC</name>
<evidence type="ECO:0000313" key="3">
    <source>
        <dbReference type="EMBL" id="MVT27132.1"/>
    </source>
</evidence>
<protein>
    <submittedName>
        <fullName evidence="3">Uncharacterized protein</fullName>
    </submittedName>
</protein>
<accession>A0A7K1ULC6</accession>
<sequence length="342" mass="36209">MKNRAAPRERSTALAAAGAAAAALVVSACGTGDAPSRDDPTGDQAPPVPPAEVSSSGGVVLAVDAAELPAEPPQLQAPEAAEVITASSVLEDSEGPMLCHYLLESYPPQCSGPAVIGWDWEDHPHEAASGVRWGSYVLAGVFDPATEEFTLHEVLPDEDSPAPPQGTPDFTTPCPEPERGWEVADADLTTEETLQQAQQAAEQLPGFAGLWVDTSPNPVTVEDLNEAAAEGEDTLELESQLNDPQLLILNVQVTEDPQGAYDALREVWGGMLCISEASFTEEELTALQQQLEIPGATSSWVDTTRNQLAVQVFYDDGSLQSQLDEHYGPGVITVSSAMQPRE</sequence>
<dbReference type="PROSITE" id="PS51257">
    <property type="entry name" value="PROKAR_LIPOPROTEIN"/>
    <property type="match status" value="1"/>
</dbReference>
<keyword evidence="2" id="KW-0732">Signal</keyword>
<dbReference type="Proteomes" id="UP000460157">
    <property type="component" value="Unassembled WGS sequence"/>
</dbReference>
<evidence type="ECO:0000256" key="1">
    <source>
        <dbReference type="SAM" id="MobiDB-lite"/>
    </source>
</evidence>
<feature type="region of interest" description="Disordered" evidence="1">
    <location>
        <begin position="30"/>
        <end position="56"/>
    </location>
</feature>
<dbReference type="OrthoDB" id="5178481at2"/>
<comment type="caution">
    <text evidence="3">The sequence shown here is derived from an EMBL/GenBank/DDBJ whole genome shotgun (WGS) entry which is preliminary data.</text>
</comment>
<organism evidence="3 4">
    <name type="scientific">Nesterenkonia alkaliphila</name>
    <dbReference type="NCBI Taxonomy" id="1463631"/>
    <lineage>
        <taxon>Bacteria</taxon>
        <taxon>Bacillati</taxon>
        <taxon>Actinomycetota</taxon>
        <taxon>Actinomycetes</taxon>
        <taxon>Micrococcales</taxon>
        <taxon>Micrococcaceae</taxon>
        <taxon>Nesterenkonia</taxon>
    </lineage>
</organism>
<gene>
    <name evidence="3" type="ORF">GNZ21_12340</name>
</gene>
<feature type="region of interest" description="Disordered" evidence="1">
    <location>
        <begin position="156"/>
        <end position="177"/>
    </location>
</feature>
<feature type="signal peptide" evidence="2">
    <location>
        <begin position="1"/>
        <end position="28"/>
    </location>
</feature>
<reference evidence="3 4" key="1">
    <citation type="submission" date="2019-12" db="EMBL/GenBank/DDBJ databases">
        <title>Nesterenkonia muleiensis sp. nov., a novel actinobacterium isolated from sap of Populus euphratica.</title>
        <authorList>
            <person name="Wang R."/>
        </authorList>
    </citation>
    <scope>NUCLEOTIDE SEQUENCE [LARGE SCALE GENOMIC DNA]</scope>
    <source>
        <strain evidence="3 4">F10</strain>
    </source>
</reference>
<dbReference type="RefSeq" id="WP_157324811.1">
    <property type="nucleotide sequence ID" value="NZ_BMFX01000036.1"/>
</dbReference>
<feature type="chain" id="PRO_5038667031" evidence="2">
    <location>
        <begin position="29"/>
        <end position="342"/>
    </location>
</feature>
<dbReference type="AlphaFoldDB" id="A0A7K1ULC6"/>
<dbReference type="EMBL" id="WRPM01000089">
    <property type="protein sequence ID" value="MVT27132.1"/>
    <property type="molecule type" value="Genomic_DNA"/>
</dbReference>